<proteinExistence type="predicted"/>
<dbReference type="GO" id="GO:0046872">
    <property type="term" value="F:metal ion binding"/>
    <property type="evidence" value="ECO:0007669"/>
    <property type="project" value="UniProtKB-KW"/>
</dbReference>
<accession>A0A0N4ZI39</accession>
<evidence type="ECO:0000256" key="5">
    <source>
        <dbReference type="ARBA" id="ARBA00023049"/>
    </source>
</evidence>
<dbReference type="GO" id="GO:0004222">
    <property type="term" value="F:metalloendopeptidase activity"/>
    <property type="evidence" value="ECO:0007669"/>
    <property type="project" value="InterPro"/>
</dbReference>
<dbReference type="AlphaFoldDB" id="A0A0N4ZI39"/>
<dbReference type="Proteomes" id="UP000038045">
    <property type="component" value="Unplaced"/>
</dbReference>
<evidence type="ECO:0000259" key="6">
    <source>
        <dbReference type="PROSITE" id="PS00022"/>
    </source>
</evidence>
<dbReference type="Pfam" id="PF01400">
    <property type="entry name" value="Astacin"/>
    <property type="match status" value="1"/>
</dbReference>
<evidence type="ECO:0000256" key="1">
    <source>
        <dbReference type="ARBA" id="ARBA00022670"/>
    </source>
</evidence>
<evidence type="ECO:0000313" key="8">
    <source>
        <dbReference type="WBParaSite" id="PTRK_0000759510.1"/>
    </source>
</evidence>
<reference evidence="8" key="1">
    <citation type="submission" date="2017-02" db="UniProtKB">
        <authorList>
            <consortium name="WormBaseParasite"/>
        </authorList>
    </citation>
    <scope>IDENTIFICATION</scope>
</reference>
<dbReference type="InterPro" id="IPR024079">
    <property type="entry name" value="MetalloPept_cat_dom_sf"/>
</dbReference>
<name>A0A0N4ZI39_PARTI</name>
<dbReference type="PANTHER" id="PTHR10127:SF780">
    <property type="entry name" value="METALLOENDOPEPTIDASE"/>
    <property type="match status" value="1"/>
</dbReference>
<dbReference type="Gene3D" id="3.40.390.10">
    <property type="entry name" value="Collagenase (Catalytic Domain)"/>
    <property type="match status" value="1"/>
</dbReference>
<keyword evidence="2" id="KW-0479">Metal-binding</keyword>
<dbReference type="WBParaSite" id="PTRK_0000759510.1">
    <property type="protein sequence ID" value="PTRK_0000759510.1"/>
    <property type="gene ID" value="PTRK_0000759510"/>
</dbReference>
<dbReference type="GO" id="GO:0006508">
    <property type="term" value="P:proteolysis"/>
    <property type="evidence" value="ECO:0007669"/>
    <property type="project" value="UniProtKB-KW"/>
</dbReference>
<evidence type="ECO:0000256" key="2">
    <source>
        <dbReference type="ARBA" id="ARBA00022723"/>
    </source>
</evidence>
<dbReference type="PROSITE" id="PS00022">
    <property type="entry name" value="EGF_1"/>
    <property type="match status" value="1"/>
</dbReference>
<sequence>MLLCIIVSTLISFSHENFMEDFLRRNKVPIRYPFNTYRNGWNMSYFIENEFLRNNVTKAIKIIKKETCLNFTEVDEKEKLSKDGNAVIFRYANNCTALPGRDPNNKPSYLFLHKECMSSYKVQILLGFMLGRYTEDPICNNNDFLKFLSGNVSQKDDKSLKDKIQNEITKLANDKKIEFNITEYIKNLTGLTIFKLLDGKYYNTIDQDHLSFSDYRLINKYYCQRICRNKLSCKNSGYIDSRNCGRCKCPMFYEGTYCDKLKKSSKSCSKKQHINLTTKKTANIKDSGMKVCFKSIKAPEGKRIRISLQQVNYKKKREGPPYRCLPKQSLEIKSSKDKGPMGRLFCTTLRSYIFDSHSNVVDLRYSGLSKSDGYNMHVKVIG</sequence>
<protein>
    <submittedName>
        <fullName evidence="8">Astacin domain-containing protein</fullName>
    </submittedName>
</protein>
<keyword evidence="7" id="KW-1185">Reference proteome</keyword>
<dbReference type="InterPro" id="IPR001506">
    <property type="entry name" value="Peptidase_M12A"/>
</dbReference>
<evidence type="ECO:0000256" key="4">
    <source>
        <dbReference type="ARBA" id="ARBA00022833"/>
    </source>
</evidence>
<dbReference type="InterPro" id="IPR000742">
    <property type="entry name" value="EGF"/>
</dbReference>
<organism evidence="7 8">
    <name type="scientific">Parastrongyloides trichosuri</name>
    <name type="common">Possum-specific nematode worm</name>
    <dbReference type="NCBI Taxonomy" id="131310"/>
    <lineage>
        <taxon>Eukaryota</taxon>
        <taxon>Metazoa</taxon>
        <taxon>Ecdysozoa</taxon>
        <taxon>Nematoda</taxon>
        <taxon>Chromadorea</taxon>
        <taxon>Rhabditida</taxon>
        <taxon>Tylenchina</taxon>
        <taxon>Panagrolaimomorpha</taxon>
        <taxon>Strongyloidoidea</taxon>
        <taxon>Strongyloididae</taxon>
        <taxon>Parastrongyloides</taxon>
    </lineage>
</organism>
<evidence type="ECO:0000256" key="3">
    <source>
        <dbReference type="ARBA" id="ARBA00022801"/>
    </source>
</evidence>
<dbReference type="PANTHER" id="PTHR10127">
    <property type="entry name" value="DISCOIDIN, CUB, EGF, LAMININ , AND ZINC METALLOPROTEASE DOMAIN CONTAINING"/>
    <property type="match status" value="1"/>
</dbReference>
<keyword evidence="4" id="KW-0862">Zinc</keyword>
<keyword evidence="3" id="KW-0378">Hydrolase</keyword>
<evidence type="ECO:0000313" key="7">
    <source>
        <dbReference type="Proteomes" id="UP000038045"/>
    </source>
</evidence>
<keyword evidence="5" id="KW-0482">Metalloprotease</keyword>
<feature type="domain" description="EGF-like" evidence="6">
    <location>
        <begin position="247"/>
        <end position="258"/>
    </location>
</feature>
<keyword evidence="1" id="KW-0645">Protease</keyword>